<dbReference type="PANTHER" id="PTHR47151:SF2">
    <property type="entry name" value="AMINO ACID BINDING PROTEIN"/>
    <property type="match status" value="1"/>
</dbReference>
<comment type="similarity">
    <text evidence="1">Belongs to the leucine-binding protein family.</text>
</comment>
<evidence type="ECO:0000256" key="2">
    <source>
        <dbReference type="ARBA" id="ARBA00022448"/>
    </source>
</evidence>
<dbReference type="EMBL" id="BOMY01000039">
    <property type="protein sequence ID" value="GIF23319.1"/>
    <property type="molecule type" value="Genomic_DNA"/>
</dbReference>
<evidence type="ECO:0000256" key="4">
    <source>
        <dbReference type="ARBA" id="ARBA00022970"/>
    </source>
</evidence>
<proteinExistence type="inferred from homology"/>
<reference evidence="6" key="1">
    <citation type="submission" date="2021-01" db="EMBL/GenBank/DDBJ databases">
        <title>Whole genome shotgun sequence of Actinoplanes tereljensis NBRC 105297.</title>
        <authorList>
            <person name="Komaki H."/>
            <person name="Tamura T."/>
        </authorList>
    </citation>
    <scope>NUCLEOTIDE SEQUENCE</scope>
    <source>
        <strain evidence="6">NBRC 105297</strain>
    </source>
</reference>
<dbReference type="InterPro" id="IPR000709">
    <property type="entry name" value="Leu_Ile_Val-bd"/>
</dbReference>
<accession>A0A919NQN2</accession>
<dbReference type="InterPro" id="IPR028082">
    <property type="entry name" value="Peripla_BP_I"/>
</dbReference>
<evidence type="ECO:0000313" key="7">
    <source>
        <dbReference type="Proteomes" id="UP000623608"/>
    </source>
</evidence>
<dbReference type="Proteomes" id="UP000623608">
    <property type="component" value="Unassembled WGS sequence"/>
</dbReference>
<evidence type="ECO:0000256" key="1">
    <source>
        <dbReference type="ARBA" id="ARBA00010062"/>
    </source>
</evidence>
<dbReference type="AlphaFoldDB" id="A0A919NQN2"/>
<evidence type="ECO:0000259" key="5">
    <source>
        <dbReference type="Pfam" id="PF13458"/>
    </source>
</evidence>
<dbReference type="GO" id="GO:0006865">
    <property type="term" value="P:amino acid transport"/>
    <property type="evidence" value="ECO:0007669"/>
    <property type="project" value="UniProtKB-KW"/>
</dbReference>
<keyword evidence="3" id="KW-0732">Signal</keyword>
<dbReference type="PRINTS" id="PR00337">
    <property type="entry name" value="LEUILEVALBP"/>
</dbReference>
<gene>
    <name evidence="6" type="primary">livK_1</name>
    <name evidence="6" type="ORF">Ate02nite_60490</name>
</gene>
<evidence type="ECO:0000256" key="3">
    <source>
        <dbReference type="ARBA" id="ARBA00022729"/>
    </source>
</evidence>
<keyword evidence="7" id="KW-1185">Reference proteome</keyword>
<sequence>MKVSFPPFNQIRGETHMVRLRATAISASVVLALVVAAGCSAPGGDDKKAGDDSGPIKIALVDAQSGQLSSLGAWELKGAKLAVTEWNAAGGINGRQIQLDVFDDQGDPTTGTNLARKIDSEGYIAMLGTAESAVTIAMAPTLKTAEIPNITSGQSPGLVAVGSEFLFLNGPTSTTYDETLAKYIVDQQGIKDIALITNNGSYGKGEHDAFTKALKTRNVTPLVDQVVTADQKDFSAALTTIRQKNPKLIFLGAEEVESGLIVKQARDLGITVPFAGAAPQGTPVFLDTAGAKNAEGTIVSSPYLSNDINEASKKFATAYKAAYNEEAELHGAKAYDGAQILLTALKSSNVASGKPLADAIRGTKYQGLLGSFAFDNTGVGIFATSIGKIENGKLTAASS</sequence>
<feature type="domain" description="Leucine-binding protein" evidence="5">
    <location>
        <begin position="55"/>
        <end position="391"/>
    </location>
</feature>
<organism evidence="6 7">
    <name type="scientific">Paractinoplanes tereljensis</name>
    <dbReference type="NCBI Taxonomy" id="571912"/>
    <lineage>
        <taxon>Bacteria</taxon>
        <taxon>Bacillati</taxon>
        <taxon>Actinomycetota</taxon>
        <taxon>Actinomycetes</taxon>
        <taxon>Micromonosporales</taxon>
        <taxon>Micromonosporaceae</taxon>
        <taxon>Paractinoplanes</taxon>
    </lineage>
</organism>
<name>A0A919NQN2_9ACTN</name>
<comment type="caution">
    <text evidence="6">The sequence shown here is derived from an EMBL/GenBank/DDBJ whole genome shotgun (WGS) entry which is preliminary data.</text>
</comment>
<evidence type="ECO:0000313" key="6">
    <source>
        <dbReference type="EMBL" id="GIF23319.1"/>
    </source>
</evidence>
<keyword evidence="4" id="KW-0029">Amino-acid transport</keyword>
<dbReference type="SUPFAM" id="SSF53822">
    <property type="entry name" value="Periplasmic binding protein-like I"/>
    <property type="match status" value="1"/>
</dbReference>
<dbReference type="Gene3D" id="3.40.50.2300">
    <property type="match status" value="2"/>
</dbReference>
<keyword evidence="2" id="KW-0813">Transport</keyword>
<dbReference type="Pfam" id="PF13458">
    <property type="entry name" value="Peripla_BP_6"/>
    <property type="match status" value="1"/>
</dbReference>
<dbReference type="InterPro" id="IPR028081">
    <property type="entry name" value="Leu-bd"/>
</dbReference>
<protein>
    <submittedName>
        <fullName evidence="6">Branched-chain amino acid ABC transporter substrate-binding protein</fullName>
    </submittedName>
</protein>
<dbReference type="PANTHER" id="PTHR47151">
    <property type="entry name" value="LEU/ILE/VAL-BINDING ABC TRANSPORTER SUBUNIT"/>
    <property type="match status" value="1"/>
</dbReference>